<reference evidence="3" key="1">
    <citation type="journal article" date="2019" name="Int. J. Syst. Evol. Microbiol.">
        <title>The Global Catalogue of Microorganisms (GCM) 10K type strain sequencing project: providing services to taxonomists for standard genome sequencing and annotation.</title>
        <authorList>
            <consortium name="The Broad Institute Genomics Platform"/>
            <consortium name="The Broad Institute Genome Sequencing Center for Infectious Disease"/>
            <person name="Wu L."/>
            <person name="Ma J."/>
        </authorList>
    </citation>
    <scope>NUCLEOTIDE SEQUENCE [LARGE SCALE GENOMIC DNA]</scope>
    <source>
        <strain evidence="3">ZS-35-S2</strain>
    </source>
</reference>
<feature type="non-terminal residue" evidence="2">
    <location>
        <position position="369"/>
    </location>
</feature>
<evidence type="ECO:0000313" key="2">
    <source>
        <dbReference type="EMBL" id="MFC6023893.1"/>
    </source>
</evidence>
<dbReference type="PROSITE" id="PS00455">
    <property type="entry name" value="AMP_BINDING"/>
    <property type="match status" value="1"/>
</dbReference>
<sequence>VLAAVAADAGRRLSQVPVLTGGEAADLAVWCDGDAAAEPWAGAVYELIAARVAADADAVAVRSGSVALTYGQLWQRSGVLAGRLVAAGVGVESVVGLCVERGADAVVAALAVWRAGGAYLPLDPEQPADRLSYILTDSGARVLLGHRRCVDILTGAVPTTVWLEDLDLEREHEPMPVVAAEADRAAYVMYTSGSTGRPKGVVVSHGNLVSFLTAMARRPGLSAEDVVLAVTTFGFDIAGLELWLPLLSGAQVVVADRDTVRSPRALAAIIDTAGVSVVQATPATWQMLVEDGWSGSDRLRILCGGEALPSTLAEALVRRSGAVWNMYGPTETTIWSAVDQVSADGPVTLGSPIAGTRWHVLDRAFNEVP</sequence>
<proteinExistence type="predicted"/>
<dbReference type="PANTHER" id="PTHR45527:SF1">
    <property type="entry name" value="FATTY ACID SYNTHASE"/>
    <property type="match status" value="1"/>
</dbReference>
<dbReference type="InterPro" id="IPR000873">
    <property type="entry name" value="AMP-dep_synth/lig_dom"/>
</dbReference>
<dbReference type="EMBL" id="JBHSPR010000164">
    <property type="protein sequence ID" value="MFC6023893.1"/>
    <property type="molecule type" value="Genomic_DNA"/>
</dbReference>
<gene>
    <name evidence="2" type="ORF">ACFP2T_48065</name>
</gene>
<comment type="caution">
    <text evidence="2">The sequence shown here is derived from an EMBL/GenBank/DDBJ whole genome shotgun (WGS) entry which is preliminary data.</text>
</comment>
<feature type="domain" description="AMP-dependent synthetase/ligase" evidence="1">
    <location>
        <begin position="51"/>
        <end position="368"/>
    </location>
</feature>
<dbReference type="Proteomes" id="UP001596203">
    <property type="component" value="Unassembled WGS sequence"/>
</dbReference>
<evidence type="ECO:0000259" key="1">
    <source>
        <dbReference type="Pfam" id="PF00501"/>
    </source>
</evidence>
<protein>
    <submittedName>
        <fullName evidence="2">AMP-binding protein</fullName>
    </submittedName>
</protein>
<evidence type="ECO:0000313" key="3">
    <source>
        <dbReference type="Proteomes" id="UP001596203"/>
    </source>
</evidence>
<feature type="non-terminal residue" evidence="2">
    <location>
        <position position="1"/>
    </location>
</feature>
<name>A0ABW1KTM9_9ACTN</name>
<dbReference type="PRINTS" id="PR00154">
    <property type="entry name" value="AMPBINDING"/>
</dbReference>
<dbReference type="PANTHER" id="PTHR45527">
    <property type="entry name" value="NONRIBOSOMAL PEPTIDE SYNTHETASE"/>
    <property type="match status" value="1"/>
</dbReference>
<dbReference type="RefSeq" id="WP_377434831.1">
    <property type="nucleotide sequence ID" value="NZ_JBHSPR010000164.1"/>
</dbReference>
<dbReference type="SUPFAM" id="SSF56801">
    <property type="entry name" value="Acetyl-CoA synthetase-like"/>
    <property type="match status" value="1"/>
</dbReference>
<dbReference type="InterPro" id="IPR020459">
    <property type="entry name" value="AMP-binding"/>
</dbReference>
<keyword evidence="3" id="KW-1185">Reference proteome</keyword>
<dbReference type="Gene3D" id="3.40.50.980">
    <property type="match status" value="2"/>
</dbReference>
<accession>A0ABW1KTM9</accession>
<organism evidence="2 3">
    <name type="scientific">Plantactinospora solaniradicis</name>
    <dbReference type="NCBI Taxonomy" id="1723736"/>
    <lineage>
        <taxon>Bacteria</taxon>
        <taxon>Bacillati</taxon>
        <taxon>Actinomycetota</taxon>
        <taxon>Actinomycetes</taxon>
        <taxon>Micromonosporales</taxon>
        <taxon>Micromonosporaceae</taxon>
        <taxon>Plantactinospora</taxon>
    </lineage>
</organism>
<dbReference type="Pfam" id="PF00501">
    <property type="entry name" value="AMP-binding"/>
    <property type="match status" value="1"/>
</dbReference>
<dbReference type="InterPro" id="IPR020845">
    <property type="entry name" value="AMP-binding_CS"/>
</dbReference>